<keyword evidence="4" id="KW-1015">Disulfide bond</keyword>
<dbReference type="PROSITE" id="PS51352">
    <property type="entry name" value="THIOREDOXIN_2"/>
    <property type="match status" value="1"/>
</dbReference>
<accession>A0A243ACL9</accession>
<reference evidence="6 7" key="1">
    <citation type="submission" date="2016-10" db="EMBL/GenBank/DDBJ databases">
        <title>Comparative genomics of Bacillus thuringiensis reveals a path to pathogens against multiple invertebrate hosts.</title>
        <authorList>
            <person name="Zheng J."/>
            <person name="Gao Q."/>
            <person name="Liu H."/>
            <person name="Peng D."/>
            <person name="Ruan L."/>
            <person name="Sun M."/>
        </authorList>
    </citation>
    <scope>NUCLEOTIDE SEQUENCE [LARGE SCALE GENOMIC DNA]</scope>
    <source>
        <strain evidence="6">BGSC 4BM1</strain>
    </source>
</reference>
<dbReference type="Gene3D" id="3.40.30.10">
    <property type="entry name" value="Glutaredoxin"/>
    <property type="match status" value="1"/>
</dbReference>
<comment type="caution">
    <text evidence="6">The sequence shown here is derived from an EMBL/GenBank/DDBJ whole genome shotgun (WGS) entry which is preliminary data.</text>
</comment>
<evidence type="ECO:0000256" key="1">
    <source>
        <dbReference type="ARBA" id="ARBA00010996"/>
    </source>
</evidence>
<dbReference type="InterPro" id="IPR003782">
    <property type="entry name" value="SCO1/SenC"/>
</dbReference>
<evidence type="ECO:0000256" key="2">
    <source>
        <dbReference type="ARBA" id="ARBA00023008"/>
    </source>
</evidence>
<dbReference type="Proteomes" id="UP000194860">
    <property type="component" value="Unassembled WGS sequence"/>
</dbReference>
<evidence type="ECO:0000256" key="3">
    <source>
        <dbReference type="PIRSR" id="PIRSR603782-1"/>
    </source>
</evidence>
<comment type="similarity">
    <text evidence="1">Belongs to the SCO1/2 family.</text>
</comment>
<keyword evidence="3" id="KW-0479">Metal-binding</keyword>
<organism evidence="6 7">
    <name type="scientific">Bacillus thuringiensis serovar navarrensis</name>
    <dbReference type="NCBI Taxonomy" id="339658"/>
    <lineage>
        <taxon>Bacteria</taxon>
        <taxon>Bacillati</taxon>
        <taxon>Bacillota</taxon>
        <taxon>Bacilli</taxon>
        <taxon>Bacillales</taxon>
        <taxon>Bacillaceae</taxon>
        <taxon>Bacillus</taxon>
        <taxon>Bacillus cereus group</taxon>
    </lineage>
</organism>
<feature type="binding site" evidence="3">
    <location>
        <position position="69"/>
    </location>
    <ligand>
        <name>Cu cation</name>
        <dbReference type="ChEBI" id="CHEBI:23378"/>
    </ligand>
</feature>
<evidence type="ECO:0000313" key="6">
    <source>
        <dbReference type="EMBL" id="OTY16023.1"/>
    </source>
</evidence>
<evidence type="ECO:0000259" key="5">
    <source>
        <dbReference type="PROSITE" id="PS51352"/>
    </source>
</evidence>
<dbReference type="InterPro" id="IPR013766">
    <property type="entry name" value="Thioredoxin_domain"/>
</dbReference>
<dbReference type="PANTHER" id="PTHR12151:SF25">
    <property type="entry name" value="LINALOOL DEHYDRATASE_ISOMERASE DOMAIN-CONTAINING PROTEIN"/>
    <property type="match status" value="1"/>
</dbReference>
<feature type="binding site" evidence="3">
    <location>
        <position position="158"/>
    </location>
    <ligand>
        <name>Cu cation</name>
        <dbReference type="ChEBI" id="CHEBI:23378"/>
    </ligand>
</feature>
<dbReference type="Pfam" id="PF02630">
    <property type="entry name" value="SCO1-SenC"/>
    <property type="match status" value="1"/>
</dbReference>
<name>A0A243ACL9_BACTU</name>
<dbReference type="RefSeq" id="WP_088032839.1">
    <property type="nucleotide sequence ID" value="NZ_NFDG01000120.1"/>
</dbReference>
<dbReference type="InterPro" id="IPR036249">
    <property type="entry name" value="Thioredoxin-like_sf"/>
</dbReference>
<feature type="disulfide bond" description="Redox-active" evidence="4">
    <location>
        <begin position="69"/>
        <end position="73"/>
    </location>
</feature>
<feature type="domain" description="Thioredoxin" evidence="5">
    <location>
        <begin position="31"/>
        <end position="195"/>
    </location>
</feature>
<dbReference type="SUPFAM" id="SSF52833">
    <property type="entry name" value="Thioredoxin-like"/>
    <property type="match status" value="1"/>
</dbReference>
<evidence type="ECO:0000313" key="7">
    <source>
        <dbReference type="Proteomes" id="UP000194860"/>
    </source>
</evidence>
<dbReference type="CDD" id="cd02968">
    <property type="entry name" value="SCO"/>
    <property type="match status" value="1"/>
</dbReference>
<keyword evidence="2 3" id="KW-0186">Copper</keyword>
<dbReference type="AlphaFoldDB" id="A0A243ACL9"/>
<dbReference type="PROSITE" id="PS51257">
    <property type="entry name" value="PROKAR_LIPOPROTEIN"/>
    <property type="match status" value="1"/>
</dbReference>
<gene>
    <name evidence="6" type="ORF">BK732_17225</name>
</gene>
<proteinExistence type="inferred from homology"/>
<dbReference type="GO" id="GO:0046872">
    <property type="term" value="F:metal ion binding"/>
    <property type="evidence" value="ECO:0007669"/>
    <property type="project" value="UniProtKB-KW"/>
</dbReference>
<dbReference type="EMBL" id="NFDG01000120">
    <property type="protein sequence ID" value="OTY16023.1"/>
    <property type="molecule type" value="Genomic_DNA"/>
</dbReference>
<protein>
    <submittedName>
        <fullName evidence="6">Cytochrome c oxidase assembly protein</fullName>
    </submittedName>
</protein>
<feature type="binding site" evidence="3">
    <location>
        <position position="73"/>
    </location>
    <ligand>
        <name>Cu cation</name>
        <dbReference type="ChEBI" id="CHEBI:23378"/>
    </ligand>
</feature>
<evidence type="ECO:0000256" key="4">
    <source>
        <dbReference type="PIRSR" id="PIRSR603782-2"/>
    </source>
</evidence>
<dbReference type="PANTHER" id="PTHR12151">
    <property type="entry name" value="ELECTRON TRANSPORT PROTIN SCO1/SENC FAMILY MEMBER"/>
    <property type="match status" value="1"/>
</dbReference>
<sequence>MKRYQKLIGLMVVLCLFVLAGCSSSGAKLRKPLNWDLETFQFTNQEGKPFGTKDLKGKVWVADFMFTNCQTVCPPMTANMAKLQKMAKEEKLDVQFVSFSVDPELDKPENLKAFIQKFTEDTSNWNLLTGYSLEDITKFSKDNFQSLVDKPENGQVIHGTSFFLVDQNGKVMKKYSGISNTPYEDIIRDMKRLAS</sequence>